<feature type="domain" description="HTH myb-type" evidence="2">
    <location>
        <begin position="58"/>
        <end position="105"/>
    </location>
</feature>
<feature type="non-terminal residue" evidence="3">
    <location>
        <position position="116"/>
    </location>
</feature>
<dbReference type="Proteomes" id="UP000789739">
    <property type="component" value="Unassembled WGS sequence"/>
</dbReference>
<keyword evidence="4" id="KW-1185">Reference proteome</keyword>
<dbReference type="AlphaFoldDB" id="A0A9N8WNL5"/>
<feature type="domain" description="Myb-like" evidence="1">
    <location>
        <begin position="1"/>
        <end position="50"/>
    </location>
</feature>
<dbReference type="InterPro" id="IPR017930">
    <property type="entry name" value="Myb_dom"/>
</dbReference>
<dbReference type="EMBL" id="CAJVPI010000156">
    <property type="protein sequence ID" value="CAG8491058.1"/>
    <property type="molecule type" value="Genomic_DNA"/>
</dbReference>
<dbReference type="SUPFAM" id="SSF46689">
    <property type="entry name" value="Homeodomain-like"/>
    <property type="match status" value="1"/>
</dbReference>
<dbReference type="OrthoDB" id="2143914at2759"/>
<evidence type="ECO:0000259" key="1">
    <source>
        <dbReference type="PROSITE" id="PS50090"/>
    </source>
</evidence>
<dbReference type="GO" id="GO:0000978">
    <property type="term" value="F:RNA polymerase II cis-regulatory region sequence-specific DNA binding"/>
    <property type="evidence" value="ECO:0007669"/>
    <property type="project" value="TreeGrafter"/>
</dbReference>
<name>A0A9N8WNL5_9GLOM</name>
<comment type="caution">
    <text evidence="3">The sequence shown here is derived from an EMBL/GenBank/DDBJ whole genome shotgun (WGS) entry which is preliminary data.</text>
</comment>
<reference evidence="3" key="1">
    <citation type="submission" date="2021-06" db="EMBL/GenBank/DDBJ databases">
        <authorList>
            <person name="Kallberg Y."/>
            <person name="Tangrot J."/>
            <person name="Rosling A."/>
        </authorList>
    </citation>
    <scope>NUCLEOTIDE SEQUENCE</scope>
    <source>
        <strain evidence="3">BR232B</strain>
    </source>
</reference>
<dbReference type="GO" id="GO:0005634">
    <property type="term" value="C:nucleus"/>
    <property type="evidence" value="ECO:0007669"/>
    <property type="project" value="TreeGrafter"/>
</dbReference>
<dbReference type="Gene3D" id="1.10.10.60">
    <property type="entry name" value="Homeodomain-like"/>
    <property type="match status" value="2"/>
</dbReference>
<dbReference type="Pfam" id="PF13921">
    <property type="entry name" value="Myb_DNA-bind_6"/>
    <property type="match status" value="1"/>
</dbReference>
<evidence type="ECO:0000313" key="4">
    <source>
        <dbReference type="Proteomes" id="UP000789739"/>
    </source>
</evidence>
<dbReference type="InterPro" id="IPR001005">
    <property type="entry name" value="SANT/Myb"/>
</dbReference>
<evidence type="ECO:0000259" key="2">
    <source>
        <dbReference type="PROSITE" id="PS51294"/>
    </source>
</evidence>
<dbReference type="InterPro" id="IPR050560">
    <property type="entry name" value="MYB_TF"/>
</dbReference>
<dbReference type="PROSITE" id="PS50090">
    <property type="entry name" value="MYB_LIKE"/>
    <property type="match status" value="2"/>
</dbReference>
<dbReference type="InterPro" id="IPR009057">
    <property type="entry name" value="Homeodomain-like_sf"/>
</dbReference>
<dbReference type="CDD" id="cd00167">
    <property type="entry name" value="SANT"/>
    <property type="match status" value="2"/>
</dbReference>
<feature type="domain" description="Myb-like" evidence="1">
    <location>
        <begin position="51"/>
        <end position="101"/>
    </location>
</feature>
<protein>
    <submittedName>
        <fullName evidence="3">4165_t:CDS:1</fullName>
    </submittedName>
</protein>
<dbReference type="SMART" id="SM00717">
    <property type="entry name" value="SANT"/>
    <property type="match status" value="2"/>
</dbReference>
<sequence>MPKSKRSWTAKEDNELRTCVRNLGPRWVKISSILDERSAKECAERWNNCLRPGINATSFSLTERQMIKEFYRIYGPQWSRIAANLPRRTSQMVKNCWYSMRRSEAIRIRQSSEAEA</sequence>
<accession>A0A9N8WNL5</accession>
<dbReference type="PANTHER" id="PTHR45614">
    <property type="entry name" value="MYB PROTEIN-RELATED"/>
    <property type="match status" value="1"/>
</dbReference>
<gene>
    <name evidence="3" type="ORF">PBRASI_LOCUS2109</name>
</gene>
<dbReference type="PROSITE" id="PS51294">
    <property type="entry name" value="HTH_MYB"/>
    <property type="match status" value="2"/>
</dbReference>
<feature type="domain" description="HTH myb-type" evidence="2">
    <location>
        <begin position="1"/>
        <end position="54"/>
    </location>
</feature>
<dbReference type="GO" id="GO:0000981">
    <property type="term" value="F:DNA-binding transcription factor activity, RNA polymerase II-specific"/>
    <property type="evidence" value="ECO:0007669"/>
    <property type="project" value="TreeGrafter"/>
</dbReference>
<evidence type="ECO:0000313" key="3">
    <source>
        <dbReference type="EMBL" id="CAG8491058.1"/>
    </source>
</evidence>
<organism evidence="3 4">
    <name type="scientific">Paraglomus brasilianum</name>
    <dbReference type="NCBI Taxonomy" id="144538"/>
    <lineage>
        <taxon>Eukaryota</taxon>
        <taxon>Fungi</taxon>
        <taxon>Fungi incertae sedis</taxon>
        <taxon>Mucoromycota</taxon>
        <taxon>Glomeromycotina</taxon>
        <taxon>Glomeromycetes</taxon>
        <taxon>Paraglomerales</taxon>
        <taxon>Paraglomeraceae</taxon>
        <taxon>Paraglomus</taxon>
    </lineage>
</organism>
<proteinExistence type="predicted"/>